<organism evidence="1 2">
    <name type="scientific">Ilex paraguariensis</name>
    <name type="common">yerba mate</name>
    <dbReference type="NCBI Taxonomy" id="185542"/>
    <lineage>
        <taxon>Eukaryota</taxon>
        <taxon>Viridiplantae</taxon>
        <taxon>Streptophyta</taxon>
        <taxon>Embryophyta</taxon>
        <taxon>Tracheophyta</taxon>
        <taxon>Spermatophyta</taxon>
        <taxon>Magnoliopsida</taxon>
        <taxon>eudicotyledons</taxon>
        <taxon>Gunneridae</taxon>
        <taxon>Pentapetalae</taxon>
        <taxon>asterids</taxon>
        <taxon>campanulids</taxon>
        <taxon>Aquifoliales</taxon>
        <taxon>Aquifoliaceae</taxon>
        <taxon>Ilex</taxon>
    </lineage>
</organism>
<dbReference type="Proteomes" id="UP001642360">
    <property type="component" value="Unassembled WGS sequence"/>
</dbReference>
<gene>
    <name evidence="1" type="ORF">ILEXP_LOCUS17314</name>
</gene>
<proteinExistence type="predicted"/>
<protein>
    <submittedName>
        <fullName evidence="1">Uncharacterized protein</fullName>
    </submittedName>
</protein>
<keyword evidence="2" id="KW-1185">Reference proteome</keyword>
<dbReference type="AlphaFoldDB" id="A0ABC8S253"/>
<dbReference type="EMBL" id="CAUOFW020001859">
    <property type="protein sequence ID" value="CAK9149274.1"/>
    <property type="molecule type" value="Genomic_DNA"/>
</dbReference>
<name>A0ABC8S253_9AQUA</name>
<comment type="caution">
    <text evidence="1">The sequence shown here is derived from an EMBL/GenBank/DDBJ whole genome shotgun (WGS) entry which is preliminary data.</text>
</comment>
<accession>A0ABC8S253</accession>
<sequence length="103" mass="11572">MPQNGHNKVGVVIASNKNILGYKGNELAEASSNFDQDLGEETERMGQECTNRYTRGMQHRACQGMFVMVIHRSACNIGQVKSCTLPRNSQSKCMKKSRKTNYE</sequence>
<evidence type="ECO:0000313" key="2">
    <source>
        <dbReference type="Proteomes" id="UP001642360"/>
    </source>
</evidence>
<reference evidence="1 2" key="1">
    <citation type="submission" date="2024-02" db="EMBL/GenBank/DDBJ databases">
        <authorList>
            <person name="Vignale AGUSTIN F."/>
            <person name="Sosa J E."/>
            <person name="Modenutti C."/>
        </authorList>
    </citation>
    <scope>NUCLEOTIDE SEQUENCE [LARGE SCALE GENOMIC DNA]</scope>
</reference>
<evidence type="ECO:0000313" key="1">
    <source>
        <dbReference type="EMBL" id="CAK9149274.1"/>
    </source>
</evidence>